<dbReference type="EMBL" id="CP045700">
    <property type="protein sequence ID" value="QGA66456.1"/>
    <property type="molecule type" value="Genomic_DNA"/>
</dbReference>
<dbReference type="GO" id="GO:0015074">
    <property type="term" value="P:DNA integration"/>
    <property type="evidence" value="ECO:0007669"/>
    <property type="project" value="InterPro"/>
</dbReference>
<evidence type="ECO:0000259" key="3">
    <source>
        <dbReference type="PROSITE" id="PS51898"/>
    </source>
</evidence>
<dbReference type="GO" id="GO:0006310">
    <property type="term" value="P:DNA recombination"/>
    <property type="evidence" value="ECO:0007669"/>
    <property type="project" value="UniProtKB-KW"/>
</dbReference>
<feature type="domain" description="Tyr recombinase" evidence="3">
    <location>
        <begin position="129"/>
        <end position="318"/>
    </location>
</feature>
<evidence type="ECO:0000256" key="1">
    <source>
        <dbReference type="ARBA" id="ARBA00023125"/>
    </source>
</evidence>
<dbReference type="InterPro" id="IPR013762">
    <property type="entry name" value="Integrase-like_cat_sf"/>
</dbReference>
<gene>
    <name evidence="4" type="ORF">GFB47_13600</name>
</gene>
<proteinExistence type="predicted"/>
<dbReference type="SUPFAM" id="SSF56349">
    <property type="entry name" value="DNA breaking-rejoining enzymes"/>
    <property type="match status" value="1"/>
</dbReference>
<evidence type="ECO:0000313" key="4">
    <source>
        <dbReference type="EMBL" id="QGA66456.1"/>
    </source>
</evidence>
<dbReference type="InterPro" id="IPR002104">
    <property type="entry name" value="Integrase_catalytic"/>
</dbReference>
<name>A0A5Q0TJG2_9VIBR</name>
<reference evidence="4 5" key="1">
    <citation type="submission" date="2019-10" db="EMBL/GenBank/DDBJ databases">
        <title>Vibrio sp. nov., isolated from Coralline algae surface.</title>
        <authorList>
            <person name="Geng Y."/>
            <person name="Zhang X."/>
        </authorList>
    </citation>
    <scope>NUCLEOTIDE SEQUENCE [LARGE SCALE GENOMIC DNA]</scope>
    <source>
        <strain evidence="4 5">SM1977</strain>
    </source>
</reference>
<dbReference type="Gene3D" id="1.10.150.130">
    <property type="match status" value="1"/>
</dbReference>
<accession>A0A5Q0TJG2</accession>
<dbReference type="GO" id="GO:0003677">
    <property type="term" value="F:DNA binding"/>
    <property type="evidence" value="ECO:0007669"/>
    <property type="project" value="UniProtKB-KW"/>
</dbReference>
<dbReference type="AlphaFoldDB" id="A0A5Q0TJG2"/>
<dbReference type="Proteomes" id="UP000348942">
    <property type="component" value="Chromosome 2"/>
</dbReference>
<dbReference type="InterPro" id="IPR010998">
    <property type="entry name" value="Integrase_recombinase_N"/>
</dbReference>
<evidence type="ECO:0000256" key="2">
    <source>
        <dbReference type="ARBA" id="ARBA00023172"/>
    </source>
</evidence>
<dbReference type="PROSITE" id="PS51898">
    <property type="entry name" value="TYR_RECOMBINASE"/>
    <property type="match status" value="1"/>
</dbReference>
<keyword evidence="2" id="KW-0233">DNA recombination</keyword>
<dbReference type="RefSeq" id="WP_153448589.1">
    <property type="nucleotide sequence ID" value="NZ_CP045700.1"/>
</dbReference>
<sequence>MRKNIPISNNAEQLKQSQLNFALPIDYEQLDALTHKQYSHNSLLSMLNDWNRFSHFCRTKHVSPLPASITAIRLFLEKESQQRKYATLRRYSLTIGLIHRLHALSDPTNHRQIHFTLAQLRQIKKGDATQATAFTRQHLSQLTQKLEHSDSIKDLRDLIIYHLMFECALKRGQLRAVELEHLIVSGYPTIQLMVNDHQYSLTPALTQLLHKWLSFIPSHHTYLLSRIDKYENLGDTQLDDSSIYRVFRRASELLRLPKHLQFSGQSSRIGATKDLYAQGYNLKQIQDFGRWMSPVMPAQYLEKYQLSDSEQMKFRQIKSWD</sequence>
<organism evidence="4 5">
    <name type="scientific">Vibrio algicola</name>
    <dbReference type="NCBI Taxonomy" id="2662262"/>
    <lineage>
        <taxon>Bacteria</taxon>
        <taxon>Pseudomonadati</taxon>
        <taxon>Pseudomonadota</taxon>
        <taxon>Gammaproteobacteria</taxon>
        <taxon>Vibrionales</taxon>
        <taxon>Vibrionaceae</taxon>
        <taxon>Vibrio</taxon>
    </lineage>
</organism>
<dbReference type="SUPFAM" id="SSF47823">
    <property type="entry name" value="lambda integrase-like, N-terminal domain"/>
    <property type="match status" value="1"/>
</dbReference>
<keyword evidence="1" id="KW-0238">DNA-binding</keyword>
<evidence type="ECO:0000313" key="5">
    <source>
        <dbReference type="Proteomes" id="UP000348942"/>
    </source>
</evidence>
<dbReference type="InterPro" id="IPR011010">
    <property type="entry name" value="DNA_brk_join_enz"/>
</dbReference>
<keyword evidence="5" id="KW-1185">Reference proteome</keyword>
<protein>
    <submittedName>
        <fullName evidence="4">Tyrosine-type recombinase/integrase</fullName>
    </submittedName>
</protein>
<dbReference type="Gene3D" id="1.10.443.10">
    <property type="entry name" value="Intergrase catalytic core"/>
    <property type="match status" value="1"/>
</dbReference>